<protein>
    <submittedName>
        <fullName evidence="1">Uncharacterized protein</fullName>
    </submittedName>
</protein>
<gene>
    <name evidence="1" type="ORF">B4098_2169</name>
</gene>
<dbReference type="AlphaFoldDB" id="A0A150K341"/>
<accession>A0A150K341</accession>
<evidence type="ECO:0000313" key="1">
    <source>
        <dbReference type="EMBL" id="KYC63781.1"/>
    </source>
</evidence>
<dbReference type="EMBL" id="LQYG01000035">
    <property type="protein sequence ID" value="KYC63781.1"/>
    <property type="molecule type" value="Genomic_DNA"/>
</dbReference>
<sequence>MLLSFILQHFCVLVYAMARSPMLSGIWAAGNKGAIFSENMRI</sequence>
<proteinExistence type="predicted"/>
<dbReference type="Proteomes" id="UP000075288">
    <property type="component" value="Unassembled WGS sequence"/>
</dbReference>
<comment type="caution">
    <text evidence="1">The sequence shown here is derived from an EMBL/GenBank/DDBJ whole genome shotgun (WGS) entry which is preliminary data.</text>
</comment>
<reference evidence="1 2" key="1">
    <citation type="submission" date="2016-01" db="EMBL/GenBank/DDBJ databases">
        <title>Genome Sequences of Twelve Sporeforming Bacillus Species Isolated from Foods.</title>
        <authorList>
            <person name="Berendsen E.M."/>
            <person name="Wells-Bennik M.H."/>
            <person name="Krawcyk A.O."/>
            <person name="De Jong A."/>
            <person name="Holsappel S."/>
            <person name="Eijlander R.T."/>
            <person name="Kuipers O.P."/>
        </authorList>
    </citation>
    <scope>NUCLEOTIDE SEQUENCE [LARGE SCALE GENOMIC DNA]</scope>
    <source>
        <strain evidence="1 2">B4098</strain>
    </source>
</reference>
<organism evidence="1 2">
    <name type="scientific">Heyndrickxia coagulans</name>
    <name type="common">Weizmannia coagulans</name>
    <dbReference type="NCBI Taxonomy" id="1398"/>
    <lineage>
        <taxon>Bacteria</taxon>
        <taxon>Bacillati</taxon>
        <taxon>Bacillota</taxon>
        <taxon>Bacilli</taxon>
        <taxon>Bacillales</taxon>
        <taxon>Bacillaceae</taxon>
        <taxon>Heyndrickxia</taxon>
    </lineage>
</organism>
<dbReference type="PATRIC" id="fig|1398.26.peg.2373"/>
<evidence type="ECO:0000313" key="2">
    <source>
        <dbReference type="Proteomes" id="UP000075288"/>
    </source>
</evidence>
<name>A0A150K341_HEYCO</name>